<sequence>MPARQRAKRDGTCFVPNCDSGYRSCTTKYSLFQVPKEVERLQQWARNIKRGDKELNEACVVCEKHFESRFIERSYKTVVRGELVEITREAPQLTKDAVPTLFPDAPKYLTKCAPLKRKERDLCNQKPIEHKKRKRQSSTEATDVLSTHVEDSTSDASVAFEFSDLEASPPWTKVNLENCEQQTFACCHTNGDGSLDSLLVSRRVVFDFKASQGSTATVYIRGKCFRTQDVYTSKEAEHLLSDVAKLHS</sequence>
<proteinExistence type="predicted"/>
<protein>
    <submittedName>
        <fullName evidence="1">Uncharacterized protein</fullName>
    </submittedName>
</protein>
<name>A0ACB7S1S2_HYAAI</name>
<organism evidence="1 2">
    <name type="scientific">Hyalomma asiaticum</name>
    <name type="common">Tick</name>
    <dbReference type="NCBI Taxonomy" id="266040"/>
    <lineage>
        <taxon>Eukaryota</taxon>
        <taxon>Metazoa</taxon>
        <taxon>Ecdysozoa</taxon>
        <taxon>Arthropoda</taxon>
        <taxon>Chelicerata</taxon>
        <taxon>Arachnida</taxon>
        <taxon>Acari</taxon>
        <taxon>Parasitiformes</taxon>
        <taxon>Ixodida</taxon>
        <taxon>Ixodoidea</taxon>
        <taxon>Ixodidae</taxon>
        <taxon>Hyalomminae</taxon>
        <taxon>Hyalomma</taxon>
    </lineage>
</organism>
<evidence type="ECO:0000313" key="1">
    <source>
        <dbReference type="EMBL" id="KAH6926739.1"/>
    </source>
</evidence>
<dbReference type="EMBL" id="CM023487">
    <property type="protein sequence ID" value="KAH6926739.1"/>
    <property type="molecule type" value="Genomic_DNA"/>
</dbReference>
<keyword evidence="2" id="KW-1185">Reference proteome</keyword>
<dbReference type="Proteomes" id="UP000821845">
    <property type="component" value="Chromosome 7"/>
</dbReference>
<gene>
    <name evidence="1" type="ORF">HPB50_021338</name>
</gene>
<comment type="caution">
    <text evidence="1">The sequence shown here is derived from an EMBL/GenBank/DDBJ whole genome shotgun (WGS) entry which is preliminary data.</text>
</comment>
<accession>A0ACB7S1S2</accession>
<evidence type="ECO:0000313" key="2">
    <source>
        <dbReference type="Proteomes" id="UP000821845"/>
    </source>
</evidence>
<reference evidence="1" key="1">
    <citation type="submission" date="2020-05" db="EMBL/GenBank/DDBJ databases">
        <title>Large-scale comparative analyses of tick genomes elucidate their genetic diversity and vector capacities.</title>
        <authorList>
            <person name="Jia N."/>
            <person name="Wang J."/>
            <person name="Shi W."/>
            <person name="Du L."/>
            <person name="Sun Y."/>
            <person name="Zhan W."/>
            <person name="Jiang J."/>
            <person name="Wang Q."/>
            <person name="Zhang B."/>
            <person name="Ji P."/>
            <person name="Sakyi L.B."/>
            <person name="Cui X."/>
            <person name="Yuan T."/>
            <person name="Jiang B."/>
            <person name="Yang W."/>
            <person name="Lam T.T.-Y."/>
            <person name="Chang Q."/>
            <person name="Ding S."/>
            <person name="Wang X."/>
            <person name="Zhu J."/>
            <person name="Ruan X."/>
            <person name="Zhao L."/>
            <person name="Wei J."/>
            <person name="Que T."/>
            <person name="Du C."/>
            <person name="Cheng J."/>
            <person name="Dai P."/>
            <person name="Han X."/>
            <person name="Huang E."/>
            <person name="Gao Y."/>
            <person name="Liu J."/>
            <person name="Shao H."/>
            <person name="Ye R."/>
            <person name="Li L."/>
            <person name="Wei W."/>
            <person name="Wang X."/>
            <person name="Wang C."/>
            <person name="Yang T."/>
            <person name="Huo Q."/>
            <person name="Li W."/>
            <person name="Guo W."/>
            <person name="Chen H."/>
            <person name="Zhou L."/>
            <person name="Ni X."/>
            <person name="Tian J."/>
            <person name="Zhou Y."/>
            <person name="Sheng Y."/>
            <person name="Liu T."/>
            <person name="Pan Y."/>
            <person name="Xia L."/>
            <person name="Li J."/>
            <person name="Zhao F."/>
            <person name="Cao W."/>
        </authorList>
    </citation>
    <scope>NUCLEOTIDE SEQUENCE</scope>
    <source>
        <strain evidence="1">Hyas-2018</strain>
    </source>
</reference>